<organism evidence="3 4">
    <name type="scientific">Marinoscillum furvescens DSM 4134</name>
    <dbReference type="NCBI Taxonomy" id="1122208"/>
    <lineage>
        <taxon>Bacteria</taxon>
        <taxon>Pseudomonadati</taxon>
        <taxon>Bacteroidota</taxon>
        <taxon>Cytophagia</taxon>
        <taxon>Cytophagales</taxon>
        <taxon>Reichenbachiellaceae</taxon>
        <taxon>Marinoscillum</taxon>
    </lineage>
</organism>
<dbReference type="InterPro" id="IPR002545">
    <property type="entry name" value="CheW-lke_dom"/>
</dbReference>
<dbReference type="GO" id="GO:0006935">
    <property type="term" value="P:chemotaxis"/>
    <property type="evidence" value="ECO:0007669"/>
    <property type="project" value="InterPro"/>
</dbReference>
<dbReference type="OrthoDB" id="9794382at2"/>
<comment type="caution">
    <text evidence="3">The sequence shown here is derived from an EMBL/GenBank/DDBJ whole genome shotgun (WGS) entry which is preliminary data.</text>
</comment>
<name>A0A3D9L6L9_MARFU</name>
<dbReference type="Pfam" id="PF01584">
    <property type="entry name" value="CheW"/>
    <property type="match status" value="1"/>
</dbReference>
<dbReference type="PANTHER" id="PTHR22617">
    <property type="entry name" value="CHEMOTAXIS SENSOR HISTIDINE KINASE-RELATED"/>
    <property type="match status" value="1"/>
</dbReference>
<dbReference type="PANTHER" id="PTHR22617:SF23">
    <property type="entry name" value="CHEMOTAXIS PROTEIN CHEW"/>
    <property type="match status" value="1"/>
</dbReference>
<evidence type="ECO:0000256" key="1">
    <source>
        <dbReference type="SAM" id="MobiDB-lite"/>
    </source>
</evidence>
<dbReference type="SUPFAM" id="SSF50341">
    <property type="entry name" value="CheW-like"/>
    <property type="match status" value="1"/>
</dbReference>
<dbReference type="SMART" id="SM00260">
    <property type="entry name" value="CheW"/>
    <property type="match status" value="1"/>
</dbReference>
<dbReference type="InterPro" id="IPR036061">
    <property type="entry name" value="CheW-like_dom_sf"/>
</dbReference>
<dbReference type="Gene3D" id="2.40.50.180">
    <property type="entry name" value="CheA-289, Domain 4"/>
    <property type="match status" value="1"/>
</dbReference>
<sequence>MALGENIKSAKKTNPPADTAAGASWVDAASNTQSDTQEAEVVEQVVLAVFPIGREHYAIPIDVVKEVVKTPQIAPIPQGPEYVVGVANVRGNVLAMIDLRTKINPNDALTPEGQQYTIVIKHKTIQAGLLVNTVPDTLKVEVEKINTSAAVIKNLSVEDVFISGIVKADDGPMIILIDLFEMIQ</sequence>
<keyword evidence="4" id="KW-1185">Reference proteome</keyword>
<feature type="region of interest" description="Disordered" evidence="1">
    <location>
        <begin position="1"/>
        <end position="23"/>
    </location>
</feature>
<proteinExistence type="predicted"/>
<dbReference type="GO" id="GO:0005829">
    <property type="term" value="C:cytosol"/>
    <property type="evidence" value="ECO:0007669"/>
    <property type="project" value="TreeGrafter"/>
</dbReference>
<evidence type="ECO:0000313" key="3">
    <source>
        <dbReference type="EMBL" id="REE00998.1"/>
    </source>
</evidence>
<accession>A0A3D9L6L9</accession>
<dbReference type="InterPro" id="IPR039315">
    <property type="entry name" value="CheW"/>
</dbReference>
<reference evidence="3 4" key="1">
    <citation type="submission" date="2018-07" db="EMBL/GenBank/DDBJ databases">
        <title>Genomic Encyclopedia of Type Strains, Phase IV (KMG-IV): sequencing the most valuable type-strain genomes for metagenomic binning, comparative biology and taxonomic classification.</title>
        <authorList>
            <person name="Goeker M."/>
        </authorList>
    </citation>
    <scope>NUCLEOTIDE SEQUENCE [LARGE SCALE GENOMIC DNA]</scope>
    <source>
        <strain evidence="3 4">DSM 4134</strain>
    </source>
</reference>
<evidence type="ECO:0000313" key="4">
    <source>
        <dbReference type="Proteomes" id="UP000256779"/>
    </source>
</evidence>
<dbReference type="EMBL" id="QREG01000004">
    <property type="protein sequence ID" value="REE00998.1"/>
    <property type="molecule type" value="Genomic_DNA"/>
</dbReference>
<feature type="domain" description="CheW-like" evidence="2">
    <location>
        <begin position="44"/>
        <end position="184"/>
    </location>
</feature>
<protein>
    <submittedName>
        <fullName evidence="3">Purine-binding chemotaxis protein CheW</fullName>
    </submittedName>
</protein>
<dbReference type="Gene3D" id="2.30.30.40">
    <property type="entry name" value="SH3 Domains"/>
    <property type="match status" value="1"/>
</dbReference>
<dbReference type="PROSITE" id="PS50851">
    <property type="entry name" value="CHEW"/>
    <property type="match status" value="1"/>
</dbReference>
<dbReference type="GO" id="GO:0007165">
    <property type="term" value="P:signal transduction"/>
    <property type="evidence" value="ECO:0007669"/>
    <property type="project" value="InterPro"/>
</dbReference>
<dbReference type="AlphaFoldDB" id="A0A3D9L6L9"/>
<dbReference type="RefSeq" id="WP_115867093.1">
    <property type="nucleotide sequence ID" value="NZ_QREG01000004.1"/>
</dbReference>
<evidence type="ECO:0000259" key="2">
    <source>
        <dbReference type="PROSITE" id="PS50851"/>
    </source>
</evidence>
<gene>
    <name evidence="3" type="ORF">C7460_10417</name>
</gene>
<dbReference type="Proteomes" id="UP000256779">
    <property type="component" value="Unassembled WGS sequence"/>
</dbReference>